<dbReference type="UniPathway" id="UPA00121">
    <property type="reaction ID" value="UER00345"/>
</dbReference>
<dbReference type="InterPro" id="IPR008242">
    <property type="entry name" value="Chor_mutase/pphenate_deHydtase"/>
</dbReference>
<keyword evidence="5" id="KW-0584">Phenylalanine biosynthesis</keyword>
<dbReference type="PIRSF" id="PIRSF001500">
    <property type="entry name" value="Chor_mut_pdt_Ppr"/>
    <property type="match status" value="1"/>
</dbReference>
<evidence type="ECO:0000313" key="11">
    <source>
        <dbReference type="Proteomes" id="UP000268162"/>
    </source>
</evidence>
<organism evidence="10 11">
    <name type="scientific">Dimargaris cristalligena</name>
    <dbReference type="NCBI Taxonomy" id="215637"/>
    <lineage>
        <taxon>Eukaryota</taxon>
        <taxon>Fungi</taxon>
        <taxon>Fungi incertae sedis</taxon>
        <taxon>Zoopagomycota</taxon>
        <taxon>Kickxellomycotina</taxon>
        <taxon>Dimargaritomycetes</taxon>
        <taxon>Dimargaritales</taxon>
        <taxon>Dimargaritaceae</taxon>
        <taxon>Dimargaris</taxon>
    </lineage>
</organism>
<sequence length="382" mass="41525">MATAKVRIGFQGIPGALTEGAIQSLYQIHGRPAFGGHGLDIVPFETIDQLFQALYDHGIDHLLIPIETTQSGTIHSTMDRLISARPPLYMTGEFIYSEPYCLLAPAGTRLADIREIHSHSSVLEQCHRFITQGLPQSPHIVCVQAASTASGARRVAELARHDRLSLLHHMRLVDGPRLPTTSYTQHGVRPTSVDVSYRAAIAGASAARLYHLEVLDTSSSSGSGPRNSRANRTGTGSEVGVGTTGSGSGSPTHPSFPLGPADQSHQALTRYALVSPQPVEPERHQDPKTSLAITVANRSGSLFKVLGCFALRDINVCKLESRPSRRSSRRSRLSAPWEYVIYVDVDGSENIDDPVRHAIANLREFADKVQVLGCYPRYTPLD</sequence>
<gene>
    <name evidence="10" type="ORF">BJ085DRAFT_38943</name>
</gene>
<dbReference type="Pfam" id="PF00800">
    <property type="entry name" value="PDT"/>
    <property type="match status" value="1"/>
</dbReference>
<feature type="compositionally biased region" description="Gly residues" evidence="7">
    <location>
        <begin position="237"/>
        <end position="248"/>
    </location>
</feature>
<keyword evidence="3" id="KW-0028">Amino-acid biosynthesis</keyword>
<evidence type="ECO:0000259" key="9">
    <source>
        <dbReference type="PROSITE" id="PS51671"/>
    </source>
</evidence>
<evidence type="ECO:0000256" key="5">
    <source>
        <dbReference type="ARBA" id="ARBA00023222"/>
    </source>
</evidence>
<proteinExistence type="predicted"/>
<dbReference type="GO" id="GO:0009094">
    <property type="term" value="P:L-phenylalanine biosynthetic process"/>
    <property type="evidence" value="ECO:0007669"/>
    <property type="project" value="UniProtKB-UniPathway"/>
</dbReference>
<evidence type="ECO:0000256" key="2">
    <source>
        <dbReference type="ARBA" id="ARBA00013147"/>
    </source>
</evidence>
<dbReference type="Gene3D" id="3.40.190.10">
    <property type="entry name" value="Periplasmic binding protein-like II"/>
    <property type="match status" value="2"/>
</dbReference>
<evidence type="ECO:0000256" key="6">
    <source>
        <dbReference type="ARBA" id="ARBA00023239"/>
    </source>
</evidence>
<dbReference type="SUPFAM" id="SSF55021">
    <property type="entry name" value="ACT-like"/>
    <property type="match status" value="1"/>
</dbReference>
<dbReference type="EMBL" id="ML002740">
    <property type="protein sequence ID" value="RKP35985.1"/>
    <property type="molecule type" value="Genomic_DNA"/>
</dbReference>
<evidence type="ECO:0000256" key="7">
    <source>
        <dbReference type="SAM" id="MobiDB-lite"/>
    </source>
</evidence>
<evidence type="ECO:0000256" key="4">
    <source>
        <dbReference type="ARBA" id="ARBA00023141"/>
    </source>
</evidence>
<keyword evidence="11" id="KW-1185">Reference proteome</keyword>
<dbReference type="AlphaFoldDB" id="A0A4P9ZRJ9"/>
<accession>A0A4P9ZRJ9</accession>
<dbReference type="PROSITE" id="PS51171">
    <property type="entry name" value="PREPHENATE_DEHYDR_3"/>
    <property type="match status" value="1"/>
</dbReference>
<dbReference type="PROSITE" id="PS51671">
    <property type="entry name" value="ACT"/>
    <property type="match status" value="1"/>
</dbReference>
<dbReference type="EC" id="4.2.1.51" evidence="2"/>
<dbReference type="GO" id="GO:0004664">
    <property type="term" value="F:prephenate dehydratase activity"/>
    <property type="evidence" value="ECO:0007669"/>
    <property type="project" value="UniProtKB-EC"/>
</dbReference>
<dbReference type="STRING" id="215637.A0A4P9ZRJ9"/>
<feature type="domain" description="Prephenate dehydratase" evidence="8">
    <location>
        <begin position="7"/>
        <end position="200"/>
    </location>
</feature>
<keyword evidence="4" id="KW-0057">Aromatic amino acid biosynthesis</keyword>
<feature type="region of interest" description="Disordered" evidence="7">
    <location>
        <begin position="216"/>
        <end position="262"/>
    </location>
</feature>
<dbReference type="InterPro" id="IPR045865">
    <property type="entry name" value="ACT-like_dom_sf"/>
</dbReference>
<dbReference type="SUPFAM" id="SSF53850">
    <property type="entry name" value="Periplasmic binding protein-like II"/>
    <property type="match status" value="1"/>
</dbReference>
<reference evidence="11" key="1">
    <citation type="journal article" date="2018" name="Nat. Microbiol.">
        <title>Leveraging single-cell genomics to expand the fungal tree of life.</title>
        <authorList>
            <person name="Ahrendt S.R."/>
            <person name="Quandt C.A."/>
            <person name="Ciobanu D."/>
            <person name="Clum A."/>
            <person name="Salamov A."/>
            <person name="Andreopoulos B."/>
            <person name="Cheng J.F."/>
            <person name="Woyke T."/>
            <person name="Pelin A."/>
            <person name="Henrissat B."/>
            <person name="Reynolds N.K."/>
            <person name="Benny G.L."/>
            <person name="Smith M.E."/>
            <person name="James T.Y."/>
            <person name="Grigoriev I.V."/>
        </authorList>
    </citation>
    <scope>NUCLEOTIDE SEQUENCE [LARGE SCALE GENOMIC DNA]</scope>
    <source>
        <strain evidence="11">RSA 468</strain>
    </source>
</reference>
<evidence type="ECO:0000256" key="1">
    <source>
        <dbReference type="ARBA" id="ARBA00004741"/>
    </source>
</evidence>
<dbReference type="CDD" id="cd04905">
    <property type="entry name" value="ACT_CM-PDT"/>
    <property type="match status" value="1"/>
</dbReference>
<evidence type="ECO:0000256" key="3">
    <source>
        <dbReference type="ARBA" id="ARBA00022605"/>
    </source>
</evidence>
<protein>
    <recommendedName>
        <fullName evidence="2">prephenate dehydratase</fullName>
        <ecNumber evidence="2">4.2.1.51</ecNumber>
    </recommendedName>
</protein>
<dbReference type="GO" id="GO:0005737">
    <property type="term" value="C:cytoplasm"/>
    <property type="evidence" value="ECO:0007669"/>
    <property type="project" value="TreeGrafter"/>
</dbReference>
<dbReference type="Proteomes" id="UP000268162">
    <property type="component" value="Unassembled WGS sequence"/>
</dbReference>
<dbReference type="InterPro" id="IPR001086">
    <property type="entry name" value="Preph_deHydtase"/>
</dbReference>
<dbReference type="Gene3D" id="3.30.70.260">
    <property type="match status" value="1"/>
</dbReference>
<keyword evidence="6" id="KW-0456">Lyase</keyword>
<feature type="domain" description="ACT" evidence="9">
    <location>
        <begin position="290"/>
        <end position="376"/>
    </location>
</feature>
<comment type="pathway">
    <text evidence="1">Amino-acid biosynthesis; L-phenylalanine biosynthesis; phenylpyruvate from prephenate: step 1/1.</text>
</comment>
<dbReference type="PANTHER" id="PTHR21022">
    <property type="entry name" value="PREPHENATE DEHYDRATASE P PROTEIN"/>
    <property type="match status" value="1"/>
</dbReference>
<dbReference type="InterPro" id="IPR002912">
    <property type="entry name" value="ACT_dom"/>
</dbReference>
<evidence type="ECO:0000259" key="8">
    <source>
        <dbReference type="PROSITE" id="PS51171"/>
    </source>
</evidence>
<evidence type="ECO:0000313" key="10">
    <source>
        <dbReference type="EMBL" id="RKP35985.1"/>
    </source>
</evidence>
<name>A0A4P9ZRJ9_9FUNG</name>
<dbReference type="PANTHER" id="PTHR21022:SF19">
    <property type="entry name" value="PREPHENATE DEHYDRATASE-RELATED"/>
    <property type="match status" value="1"/>
</dbReference>
<dbReference type="OrthoDB" id="983542at2759"/>